<evidence type="ECO:0000313" key="16">
    <source>
        <dbReference type="EMBL" id="TCS38155.1"/>
    </source>
</evidence>
<evidence type="ECO:0000256" key="13">
    <source>
        <dbReference type="PIRSR" id="PIRSR006247-1"/>
    </source>
</evidence>
<feature type="region of interest" description="Disordered" evidence="14">
    <location>
        <begin position="1"/>
        <end position="26"/>
    </location>
</feature>
<dbReference type="InterPro" id="IPR003445">
    <property type="entry name" value="Cat_transpt"/>
</dbReference>
<dbReference type="RefSeq" id="WP_243645849.1">
    <property type="nucleotide sequence ID" value="NZ_SLZR01000017.1"/>
</dbReference>
<dbReference type="Pfam" id="PF02386">
    <property type="entry name" value="TrkH"/>
    <property type="match status" value="1"/>
</dbReference>
<dbReference type="InterPro" id="IPR004772">
    <property type="entry name" value="TrkH"/>
</dbReference>
<feature type="transmembrane region" description="Helical" evidence="15">
    <location>
        <begin position="168"/>
        <end position="188"/>
    </location>
</feature>
<keyword evidence="13" id="KW-0479">Metal-binding</keyword>
<evidence type="ECO:0000256" key="9">
    <source>
        <dbReference type="ARBA" id="ARBA00022989"/>
    </source>
</evidence>
<keyword evidence="9 15" id="KW-1133">Transmembrane helix</keyword>
<keyword evidence="5 12" id="KW-0997">Cell inner membrane</keyword>
<protein>
    <recommendedName>
        <fullName evidence="12">Trk system potassium uptake protein</fullName>
    </recommendedName>
</protein>
<evidence type="ECO:0000256" key="1">
    <source>
        <dbReference type="ARBA" id="ARBA00004429"/>
    </source>
</evidence>
<feature type="transmembrane region" description="Helical" evidence="15">
    <location>
        <begin position="219"/>
        <end position="238"/>
    </location>
</feature>
<evidence type="ECO:0000256" key="4">
    <source>
        <dbReference type="ARBA" id="ARBA00022475"/>
    </source>
</evidence>
<feature type="binding site" evidence="13">
    <location>
        <position position="146"/>
    </location>
    <ligand>
        <name>K(+)</name>
        <dbReference type="ChEBI" id="CHEBI:29103"/>
    </ligand>
</feature>
<feature type="transmembrane region" description="Helical" evidence="15">
    <location>
        <begin position="106"/>
        <end position="126"/>
    </location>
</feature>
<evidence type="ECO:0000256" key="14">
    <source>
        <dbReference type="SAM" id="MobiDB-lite"/>
    </source>
</evidence>
<dbReference type="EMBL" id="SLZR01000017">
    <property type="protein sequence ID" value="TCS38155.1"/>
    <property type="molecule type" value="Genomic_DNA"/>
</dbReference>
<keyword evidence="11 12" id="KW-0472">Membrane</keyword>
<keyword evidence="17" id="KW-1185">Reference proteome</keyword>
<keyword evidence="8 12" id="KW-0630">Potassium</keyword>
<feature type="transmembrane region" description="Helical" evidence="15">
    <location>
        <begin position="42"/>
        <end position="68"/>
    </location>
</feature>
<keyword evidence="3 12" id="KW-0813">Transport</keyword>
<evidence type="ECO:0000256" key="2">
    <source>
        <dbReference type="ARBA" id="ARBA00009137"/>
    </source>
</evidence>
<proteinExistence type="inferred from homology"/>
<feature type="transmembrane region" description="Helical" evidence="15">
    <location>
        <begin position="488"/>
        <end position="512"/>
    </location>
</feature>
<feature type="transmembrane region" description="Helical" evidence="15">
    <location>
        <begin position="432"/>
        <end position="451"/>
    </location>
</feature>
<evidence type="ECO:0000256" key="8">
    <source>
        <dbReference type="ARBA" id="ARBA00022958"/>
    </source>
</evidence>
<feature type="binding site" evidence="13">
    <location>
        <position position="354"/>
    </location>
    <ligand>
        <name>K(+)</name>
        <dbReference type="ChEBI" id="CHEBI:29103"/>
    </ligand>
</feature>
<organism evidence="16 17">
    <name type="scientific">Reinekea marinisedimentorum</name>
    <dbReference type="NCBI Taxonomy" id="230495"/>
    <lineage>
        <taxon>Bacteria</taxon>
        <taxon>Pseudomonadati</taxon>
        <taxon>Pseudomonadota</taxon>
        <taxon>Gammaproteobacteria</taxon>
        <taxon>Oceanospirillales</taxon>
        <taxon>Saccharospirillaceae</taxon>
        <taxon>Reinekea</taxon>
    </lineage>
</organism>
<evidence type="ECO:0000256" key="7">
    <source>
        <dbReference type="ARBA" id="ARBA00022692"/>
    </source>
</evidence>
<name>A0A4R3I0Q4_9GAMM</name>
<feature type="transmembrane region" description="Helical" evidence="15">
    <location>
        <begin position="74"/>
        <end position="94"/>
    </location>
</feature>
<feature type="binding site" evidence="13">
    <location>
        <position position="256"/>
    </location>
    <ligand>
        <name>K(+)</name>
        <dbReference type="ChEBI" id="CHEBI:29103"/>
    </ligand>
</feature>
<evidence type="ECO:0000256" key="6">
    <source>
        <dbReference type="ARBA" id="ARBA00022538"/>
    </source>
</evidence>
<dbReference type="PANTHER" id="PTHR32024:SF2">
    <property type="entry name" value="TRK SYSTEM POTASSIUM UPTAKE PROTEIN TRKG-RELATED"/>
    <property type="match status" value="1"/>
</dbReference>
<dbReference type="PANTHER" id="PTHR32024">
    <property type="entry name" value="TRK SYSTEM POTASSIUM UPTAKE PROTEIN TRKG-RELATED"/>
    <property type="match status" value="1"/>
</dbReference>
<dbReference type="Proteomes" id="UP000295793">
    <property type="component" value="Unassembled WGS sequence"/>
</dbReference>
<keyword evidence="7 15" id="KW-0812">Transmembrane</keyword>
<dbReference type="PIRSF" id="PIRSF006247">
    <property type="entry name" value="TrkH"/>
    <property type="match status" value="1"/>
</dbReference>
<feature type="transmembrane region" description="Helical" evidence="15">
    <location>
        <begin position="311"/>
        <end position="331"/>
    </location>
</feature>
<feature type="transmembrane region" description="Helical" evidence="15">
    <location>
        <begin position="366"/>
        <end position="398"/>
    </location>
</feature>
<keyword evidence="10 12" id="KW-0406">Ion transport</keyword>
<evidence type="ECO:0000313" key="17">
    <source>
        <dbReference type="Proteomes" id="UP000295793"/>
    </source>
</evidence>
<evidence type="ECO:0000256" key="12">
    <source>
        <dbReference type="PIRNR" id="PIRNR006247"/>
    </source>
</evidence>
<feature type="binding site" evidence="13">
    <location>
        <position position="147"/>
    </location>
    <ligand>
        <name>K(+)</name>
        <dbReference type="ChEBI" id="CHEBI:29103"/>
    </ligand>
</feature>
<evidence type="ECO:0000256" key="15">
    <source>
        <dbReference type="SAM" id="Phobius"/>
    </source>
</evidence>
<keyword evidence="4 12" id="KW-1003">Cell membrane</keyword>
<accession>A0A4R3I0Q4</accession>
<evidence type="ECO:0000256" key="5">
    <source>
        <dbReference type="ARBA" id="ARBA00022519"/>
    </source>
</evidence>
<feature type="transmembrane region" description="Helical" evidence="15">
    <location>
        <begin position="272"/>
        <end position="290"/>
    </location>
</feature>
<reference evidence="16 17" key="1">
    <citation type="submission" date="2019-03" db="EMBL/GenBank/DDBJ databases">
        <title>Genomic Encyclopedia of Archaeal and Bacterial Type Strains, Phase II (KMG-II): from individual species to whole genera.</title>
        <authorList>
            <person name="Goeker M."/>
        </authorList>
    </citation>
    <scope>NUCLEOTIDE SEQUENCE [LARGE SCALE GENOMIC DNA]</scope>
    <source>
        <strain evidence="16 17">DSM 15388</strain>
    </source>
</reference>
<gene>
    <name evidence="16" type="ORF">BCF53_11783</name>
</gene>
<dbReference type="AlphaFoldDB" id="A0A4R3I0Q4"/>
<dbReference type="GO" id="GO:0046872">
    <property type="term" value="F:metal ion binding"/>
    <property type="evidence" value="ECO:0007669"/>
    <property type="project" value="UniProtKB-KW"/>
</dbReference>
<comment type="subcellular location">
    <subcellularLocation>
        <location evidence="1 12">Cell inner membrane</location>
        <topology evidence="1 12">Multi-pass membrane protein</topology>
    </subcellularLocation>
</comment>
<dbReference type="GO" id="GO:0015379">
    <property type="term" value="F:potassium:chloride symporter activity"/>
    <property type="evidence" value="ECO:0007669"/>
    <property type="project" value="InterPro"/>
</dbReference>
<comment type="caution">
    <text evidence="16">The sequence shown here is derived from an EMBL/GenBank/DDBJ whole genome shotgun (WGS) entry which is preliminary data.</text>
</comment>
<keyword evidence="6 12" id="KW-0633">Potassium transport</keyword>
<sequence>MTLYAKLDQSERKNTGKTRKNRSGFNPRWPGNSYAMVHLHSIVSLSILPLTVVGVMFIVFGYLSLFIFHDHQRNVFVVPGAQLSAVAFLLWLVVKHRPIVIKVRVAPFFAVFAWLITGLCAAIPIAEVAKVSAVDAVFESFSALTTTGSTILTGLDDMPPTFLLYRQFLQWMGGLGIVIFVVAVLPALNVGGMKLLKAEVPGPMKDDKLVSRTVSTAQYLWVVYGAITVLCAISYHFAGMDWFDAISHSFSTVSTGGFSTHDDSLGYFQSELIYIISDIFMIAGALNFALHFHFFHSKKFSIYWHNEETRTFLIIVAALSLAVFATIYSSITDESPLHKLNHATFLLISFMTSTGFGAENFTSWPLAALFLLVVSGYLGGCAGSTAGGSKIIRIVILFKLVRREIRRLVHPYGIFSIRYQGKAVEDSVTRNTLAFIFFVILSAVVLTLLLMTTGLDLWSSISAVSACLNVSGPAFGELSSNFIPVNDFGTGLLAFAMLLGRLEYLTILVLFLPKFWKY</sequence>
<evidence type="ECO:0000256" key="3">
    <source>
        <dbReference type="ARBA" id="ARBA00022448"/>
    </source>
</evidence>
<evidence type="ECO:0000256" key="10">
    <source>
        <dbReference type="ARBA" id="ARBA00023065"/>
    </source>
</evidence>
<comment type="similarity">
    <text evidence="2 12">Belongs to the TrkH potassium transport family.</text>
</comment>
<dbReference type="GO" id="GO:0005886">
    <property type="term" value="C:plasma membrane"/>
    <property type="evidence" value="ECO:0007669"/>
    <property type="project" value="UniProtKB-SubCell"/>
</dbReference>
<evidence type="ECO:0000256" key="11">
    <source>
        <dbReference type="ARBA" id="ARBA00023136"/>
    </source>
</evidence>